<sequence>MGDRRNIARVTLVGELLSRLIVFSMVLVAIIVGATSIYPKGFTVMFATAGIAILVEMALILRACFYLLKPSAYNLTNFRGGLLIAVQLILLALFIIAAVFAFRDYSKEPGYASREQAAVYDRRIAAGVLIMASILFQIAPTVILIARLSQGSDEDLKVSSKEIDEREKPAA</sequence>
<name>A0ACC1NA21_9HYPO</name>
<dbReference type="EMBL" id="JANJQO010000704">
    <property type="protein sequence ID" value="KAJ2975471.1"/>
    <property type="molecule type" value="Genomic_DNA"/>
</dbReference>
<accession>A0ACC1NA21</accession>
<keyword evidence="2" id="KW-1185">Reference proteome</keyword>
<reference evidence="1" key="1">
    <citation type="submission" date="2022-08" db="EMBL/GenBank/DDBJ databases">
        <title>Genome Sequence of Lecanicillium fungicola.</title>
        <authorList>
            <person name="Buettner E."/>
        </authorList>
    </citation>
    <scope>NUCLEOTIDE SEQUENCE</scope>
    <source>
        <strain evidence="1">Babe33</strain>
    </source>
</reference>
<comment type="caution">
    <text evidence="1">The sequence shown here is derived from an EMBL/GenBank/DDBJ whole genome shotgun (WGS) entry which is preliminary data.</text>
</comment>
<organism evidence="1 2">
    <name type="scientific">Zarea fungicola</name>
    <dbReference type="NCBI Taxonomy" id="93591"/>
    <lineage>
        <taxon>Eukaryota</taxon>
        <taxon>Fungi</taxon>
        <taxon>Dikarya</taxon>
        <taxon>Ascomycota</taxon>
        <taxon>Pezizomycotina</taxon>
        <taxon>Sordariomycetes</taxon>
        <taxon>Hypocreomycetidae</taxon>
        <taxon>Hypocreales</taxon>
        <taxon>Cordycipitaceae</taxon>
        <taxon>Zarea</taxon>
    </lineage>
</organism>
<dbReference type="Proteomes" id="UP001143910">
    <property type="component" value="Unassembled WGS sequence"/>
</dbReference>
<gene>
    <name evidence="1" type="ORF">NQ176_g5502</name>
</gene>
<protein>
    <submittedName>
        <fullName evidence="1">Uncharacterized protein</fullName>
    </submittedName>
</protein>
<proteinExistence type="predicted"/>
<evidence type="ECO:0000313" key="1">
    <source>
        <dbReference type="EMBL" id="KAJ2975471.1"/>
    </source>
</evidence>
<evidence type="ECO:0000313" key="2">
    <source>
        <dbReference type="Proteomes" id="UP001143910"/>
    </source>
</evidence>